<feature type="region of interest" description="Disordered" evidence="1">
    <location>
        <begin position="1973"/>
        <end position="2012"/>
    </location>
</feature>
<feature type="compositionally biased region" description="Polar residues" evidence="1">
    <location>
        <begin position="1864"/>
        <end position="1873"/>
    </location>
</feature>
<name>A0ABP0GYY4_CLALP</name>
<feature type="compositionally biased region" description="Low complexity" evidence="1">
    <location>
        <begin position="1731"/>
        <end position="1752"/>
    </location>
</feature>
<feature type="transmembrane region" description="Helical" evidence="2">
    <location>
        <begin position="1578"/>
        <end position="1600"/>
    </location>
</feature>
<evidence type="ECO:0000313" key="4">
    <source>
        <dbReference type="Proteomes" id="UP001642483"/>
    </source>
</evidence>
<protein>
    <submittedName>
        <fullName evidence="3">Uncharacterized protein</fullName>
    </submittedName>
</protein>
<keyword evidence="2" id="KW-1133">Transmembrane helix</keyword>
<proteinExistence type="predicted"/>
<evidence type="ECO:0000256" key="1">
    <source>
        <dbReference type="SAM" id="MobiDB-lite"/>
    </source>
</evidence>
<keyword evidence="2" id="KW-0812">Transmembrane</keyword>
<keyword evidence="2" id="KW-0472">Membrane</keyword>
<comment type="caution">
    <text evidence="3">The sequence shown here is derived from an EMBL/GenBank/DDBJ whole genome shotgun (WGS) entry which is preliminary data.</text>
</comment>
<feature type="region of interest" description="Disordered" evidence="1">
    <location>
        <begin position="1652"/>
        <end position="1685"/>
    </location>
</feature>
<sequence length="2012" mass="217335">MDITSMNTKYSLQYVIFISLILLLTKKALPRSSGKSSVGDNLLCDSDKLNRKCTKSNLSSNKANLNTLSTNDLKNVNKNNLIRLRRTILTEDEEPVDEGYVIDYAGVQVTAEEFNSFPDNMQIQLKQWPKAGLQKGRFERSSTSGLSLTIIPSSLLYYEDSEPVSLIVNPAQLTANLGVEYVLVIMLNALDGENEVLNLNTFTLTKTVDVGGRNVTFTYEVSPAYTYENNILNITGLANTAEYEAAINTLKYVNTAEEATPSVRGATITVHDSATTTSANVFFTVLSQNDSPSFSTQPSDWTVTEDETFYSPITSSSISLLGDIIVDPDVSSQLGIAVLGADNSHGSWVFGNSLGLPTSISDGVRDSDGNILRNTSLTQTCVVLKEQYIGFVPNDDFTGTTTITVVAWDRTGTTSSLSHGSFTNVTWTAPGDPFSQEMVTVTLHVTSVNDAPHVTLSSSPPVLQLDSVDEGSDGGNGVAVSKLIEACDDVDLTYDSATFNLGVAITQVDFSNGNWQYTINSGTNWTNMSSTAVLLGANGDTNNGKIRFAANSKYYGDANLMYRCWDFTTGIQGDAGVTASYTGVTGSFSNLEVTGIITVNKVNDRPYFVSGTTSIQLPVYSNSVQANQRGTTIADLLSSYFRDDDASDQPGMAVVGLEETWGEFQYTCDVIDGLAVTTSTARWYALISANGPGYAPYAKPDSTRAILLSSNCSLRFTANSSSSASSNMEVLAWDASDGLAAGSYNVNISSVTGNSFGTEVILVEANSTLIYDRPMVSGSQESLLFTEGDSTLVLFPDIVLSQITSGQSARVFLTNPMDNDEALQIGTSHGYSSETELINATGLGVTWNDANNSVVFSGDATSSAYELVIRSVIYQHLSDNPTTSTARIIELDVTDSGGVTSDAFQRNVTLVAVNDLPTISTNADVTSSWTIVDFTAGNDQVLLYGDSVTIVVSDLDDDAPSSITISIDNAYDGSNEVLSIPGTINKQTIVNSSYYYVEVLETSSSYDVTSSTLSFSILGDAITFNDYTQALRYVSYGNAANPPDFRHRTVRLRAADASGQLTSEVVITVSVLASDGSTVVDIPDDNLPGAPVFAQVLAQPLSTSSTTSRSSAAVDADAKISSGDIIEITFDRETNMPPFGYYDTNDPVASAEKILSKSDIDELFVFDDPLQGDTTVTNAYSGQWISSNKFQISIIREGYPQPSVKIGDWRVAAKYRIDCYASADASITVQQYCIRDATGKSNVTFEFSPPLEGSWGLNVPYPTSIVVHDDQKSSGTSYVTDNTLSVIYFRPALSKSQLDAICALNFQAIFGSDFPTHFPGLSATLSTCANSYVSNWDVALNKTDQIPTVSSLVARMQTSTPYLSSEVVARMKSGFNQTAVVEVIADDTGVDKTILQSYVSTQTRSAPETLIENEDSTTPSVILYSITRPNSSQVDASDVIIRTGDIITVVFDRITNTPEVFSKADLLKIFTFSPSTINNFVGEWIGQTTLAISLTDVTEAISSLTATFNSNRLSDGSYVPEGFTDRPQCVGNMVCGNDDLSIGICDVSSTSCRAHGSMVFVHTSPTSMAVTSSSTIGWWWLLLLGIVLFICCVLIAWLVCKVKKQRNENEKKSRTNYDGYESIPPSTPASITIPYRSAHSFSVANHAVIGLKQTSNTSPTKRKDESNRSRTPTPIGNGKTPLSARISRRIVPSSDMGVFNVSGGVLDADDGASEYQRKVHFAPTAGNPLQRSRSSTDTASSDIFASSSSEESGNLDQSESEVTLRFNSPEDHDVPRELSPDVQFQSDKKDVLDLRTRIIYDGPNTSETPPSDLQYSKNVMGSKISMNTSQKETNEWSTLDRSLFVQQKWQQGVSLNKEMDLTSSNRRFSAQESNQKRKRNVSSSLNSSEFMCGDLLDDVKTSSIKASAEFEYIPSFLTRSDGSLRSISEQFTTMSSISELTTLNSVGNGQERHRASISGLPMSWYVNGAPSTSDSSCDILMDDETKHSSRVSSRHSASSGRRGLKTEALSEA</sequence>
<keyword evidence="4" id="KW-1185">Reference proteome</keyword>
<accession>A0ABP0GYY4</accession>
<evidence type="ECO:0000313" key="3">
    <source>
        <dbReference type="EMBL" id="CAK8696318.1"/>
    </source>
</evidence>
<dbReference type="Proteomes" id="UP001642483">
    <property type="component" value="Unassembled WGS sequence"/>
</dbReference>
<feature type="region of interest" description="Disordered" evidence="1">
    <location>
        <begin position="1721"/>
        <end position="1763"/>
    </location>
</feature>
<feature type="region of interest" description="Disordered" evidence="1">
    <location>
        <begin position="1864"/>
        <end position="1883"/>
    </location>
</feature>
<organism evidence="3 4">
    <name type="scientific">Clavelina lepadiformis</name>
    <name type="common">Light-bulb sea squirt</name>
    <name type="synonym">Ascidia lepadiformis</name>
    <dbReference type="NCBI Taxonomy" id="159417"/>
    <lineage>
        <taxon>Eukaryota</taxon>
        <taxon>Metazoa</taxon>
        <taxon>Chordata</taxon>
        <taxon>Tunicata</taxon>
        <taxon>Ascidiacea</taxon>
        <taxon>Aplousobranchia</taxon>
        <taxon>Clavelinidae</taxon>
        <taxon>Clavelina</taxon>
    </lineage>
</organism>
<dbReference type="EMBL" id="CAWYQH010000152">
    <property type="protein sequence ID" value="CAK8696318.1"/>
    <property type="molecule type" value="Genomic_DNA"/>
</dbReference>
<reference evidence="3 4" key="1">
    <citation type="submission" date="2024-02" db="EMBL/GenBank/DDBJ databases">
        <authorList>
            <person name="Daric V."/>
            <person name="Darras S."/>
        </authorList>
    </citation>
    <scope>NUCLEOTIDE SEQUENCE [LARGE SCALE GENOMIC DNA]</scope>
</reference>
<gene>
    <name evidence="3" type="ORF">CVLEPA_LOCUS29479</name>
</gene>
<evidence type="ECO:0000256" key="2">
    <source>
        <dbReference type="SAM" id="Phobius"/>
    </source>
</evidence>